<evidence type="ECO:0000256" key="8">
    <source>
        <dbReference type="ARBA" id="ARBA00022777"/>
    </source>
</evidence>
<keyword evidence="10 13" id="KW-1133">Transmembrane helix</keyword>
<dbReference type="InterPro" id="IPR003594">
    <property type="entry name" value="HATPase_dom"/>
</dbReference>
<evidence type="ECO:0000313" key="15">
    <source>
        <dbReference type="EMBL" id="KGR75313.1"/>
    </source>
</evidence>
<evidence type="ECO:0000313" key="16">
    <source>
        <dbReference type="Proteomes" id="UP000030408"/>
    </source>
</evidence>
<feature type="domain" description="Histidine kinase" evidence="14">
    <location>
        <begin position="124"/>
        <end position="331"/>
    </location>
</feature>
<organism evidence="15 16">
    <name type="scientific">Ureibacillus sinduriensis BLB-1 = JCM 15800</name>
    <dbReference type="NCBI Taxonomy" id="1384057"/>
    <lineage>
        <taxon>Bacteria</taxon>
        <taxon>Bacillati</taxon>
        <taxon>Bacillota</taxon>
        <taxon>Bacilli</taxon>
        <taxon>Bacillales</taxon>
        <taxon>Caryophanaceae</taxon>
        <taxon>Ureibacillus</taxon>
    </lineage>
</organism>
<dbReference type="eggNOG" id="COG2205">
    <property type="taxonomic scope" value="Bacteria"/>
</dbReference>
<keyword evidence="8 15" id="KW-0418">Kinase</keyword>
<name>A0A0A3HY87_9BACL</name>
<proteinExistence type="predicted"/>
<dbReference type="PANTHER" id="PTHR45453:SF2">
    <property type="entry name" value="HISTIDINE KINASE"/>
    <property type="match status" value="1"/>
</dbReference>
<dbReference type="PROSITE" id="PS50109">
    <property type="entry name" value="HIS_KIN"/>
    <property type="match status" value="1"/>
</dbReference>
<evidence type="ECO:0000256" key="7">
    <source>
        <dbReference type="ARBA" id="ARBA00022741"/>
    </source>
</evidence>
<evidence type="ECO:0000256" key="13">
    <source>
        <dbReference type="SAM" id="Phobius"/>
    </source>
</evidence>
<dbReference type="Proteomes" id="UP000030408">
    <property type="component" value="Unassembled WGS sequence"/>
</dbReference>
<keyword evidence="6 13" id="KW-0812">Transmembrane</keyword>
<comment type="catalytic activity">
    <reaction evidence="1">
        <text>ATP + protein L-histidine = ADP + protein N-phospho-L-histidine.</text>
        <dbReference type="EC" id="2.7.13.3"/>
    </reaction>
</comment>
<accession>A0A0A3HY87</accession>
<evidence type="ECO:0000256" key="1">
    <source>
        <dbReference type="ARBA" id="ARBA00000085"/>
    </source>
</evidence>
<dbReference type="RefSeq" id="WP_036200759.1">
    <property type="nucleotide sequence ID" value="NZ_AVCY01000005.1"/>
</dbReference>
<dbReference type="PRINTS" id="PR00344">
    <property type="entry name" value="BCTRLSENSOR"/>
</dbReference>
<dbReference type="EMBL" id="JPVO01000051">
    <property type="protein sequence ID" value="KGR75313.1"/>
    <property type="molecule type" value="Genomic_DNA"/>
</dbReference>
<comment type="caution">
    <text evidence="15">The sequence shown here is derived from an EMBL/GenBank/DDBJ whole genome shotgun (WGS) entry which is preliminary data.</text>
</comment>
<dbReference type="GO" id="GO:0005886">
    <property type="term" value="C:plasma membrane"/>
    <property type="evidence" value="ECO:0007669"/>
    <property type="project" value="UniProtKB-SubCell"/>
</dbReference>
<protein>
    <recommendedName>
        <fullName evidence="3">histidine kinase</fullName>
        <ecNumber evidence="3">2.7.13.3</ecNumber>
    </recommendedName>
</protein>
<sequence length="339" mass="39463">MGFLLFLKERLAWIAFIFILISFINIIFFLDAGFSGISTSYFNIVTTVLVVSFLFWRCIKETQGVNHFLGNLSNAREFLYRQDTALSPFQRKYFEEFQNVIEQKEVLLNQSNVKLLEDTEALLAWVHEMKTPLTALKLMIEQVEDIRLRHRLENEWMRIHLLLDQQLHHTRLASIEKDNRLENIVLKSVIFNEIREFQTWCMEKGIGFQTEGLDQKVISDRKWLCFIVRQILSNAIKYSHGNSEISIYTEMDDSSHLLLHFEDHGVGIRPEDLPRIFQKSYTGTIGRESVQSTGMGLYLAQNAAESLGIAIYAQSTLNVGSKFTLKFPLQNEYQKSYGR</sequence>
<evidence type="ECO:0000256" key="3">
    <source>
        <dbReference type="ARBA" id="ARBA00012438"/>
    </source>
</evidence>
<keyword evidence="5" id="KW-0808">Transferase</keyword>
<evidence type="ECO:0000256" key="9">
    <source>
        <dbReference type="ARBA" id="ARBA00022840"/>
    </source>
</evidence>
<keyword evidence="11" id="KW-0902">Two-component regulatory system</keyword>
<dbReference type="SUPFAM" id="SSF55874">
    <property type="entry name" value="ATPase domain of HSP90 chaperone/DNA topoisomerase II/histidine kinase"/>
    <property type="match status" value="1"/>
</dbReference>
<dbReference type="GO" id="GO:0005524">
    <property type="term" value="F:ATP binding"/>
    <property type="evidence" value="ECO:0007669"/>
    <property type="project" value="UniProtKB-KW"/>
</dbReference>
<keyword evidence="4" id="KW-1003">Cell membrane</keyword>
<dbReference type="Gene3D" id="3.30.565.10">
    <property type="entry name" value="Histidine kinase-like ATPase, C-terminal domain"/>
    <property type="match status" value="1"/>
</dbReference>
<dbReference type="GO" id="GO:0000155">
    <property type="term" value="F:phosphorelay sensor kinase activity"/>
    <property type="evidence" value="ECO:0007669"/>
    <property type="project" value="TreeGrafter"/>
</dbReference>
<gene>
    <name evidence="15" type="ORF">CD33_11350</name>
</gene>
<dbReference type="AlphaFoldDB" id="A0A0A3HY87"/>
<keyword evidence="9" id="KW-0067">ATP-binding</keyword>
<evidence type="ECO:0000259" key="14">
    <source>
        <dbReference type="PROSITE" id="PS50109"/>
    </source>
</evidence>
<dbReference type="STRING" id="1384057.CD33_11350"/>
<dbReference type="EC" id="2.7.13.3" evidence="3"/>
<dbReference type="GO" id="GO:0016036">
    <property type="term" value="P:cellular response to phosphate starvation"/>
    <property type="evidence" value="ECO:0007669"/>
    <property type="project" value="TreeGrafter"/>
</dbReference>
<evidence type="ECO:0000256" key="6">
    <source>
        <dbReference type="ARBA" id="ARBA00022692"/>
    </source>
</evidence>
<dbReference type="InterPro" id="IPR050351">
    <property type="entry name" value="BphY/WalK/GraS-like"/>
</dbReference>
<reference evidence="15 16" key="1">
    <citation type="submission" date="2014-02" db="EMBL/GenBank/DDBJ databases">
        <title>Draft genome sequence of Lysinibacillus sinduriensis JCM 15800.</title>
        <authorList>
            <person name="Zhang F."/>
            <person name="Wang G."/>
            <person name="Zhang L."/>
        </authorList>
    </citation>
    <scope>NUCLEOTIDE SEQUENCE [LARGE SCALE GENOMIC DNA]</scope>
    <source>
        <strain evidence="15 16">JCM 15800</strain>
    </source>
</reference>
<evidence type="ECO:0000256" key="4">
    <source>
        <dbReference type="ARBA" id="ARBA00022475"/>
    </source>
</evidence>
<feature type="transmembrane region" description="Helical" evidence="13">
    <location>
        <begin position="40"/>
        <end position="59"/>
    </location>
</feature>
<feature type="transmembrane region" description="Helical" evidence="13">
    <location>
        <begin position="12"/>
        <end position="34"/>
    </location>
</feature>
<keyword evidence="12 13" id="KW-0472">Membrane</keyword>
<evidence type="ECO:0000256" key="5">
    <source>
        <dbReference type="ARBA" id="ARBA00022679"/>
    </source>
</evidence>
<keyword evidence="16" id="KW-1185">Reference proteome</keyword>
<dbReference type="InterPro" id="IPR004358">
    <property type="entry name" value="Sig_transdc_His_kin-like_C"/>
</dbReference>
<evidence type="ECO:0000256" key="2">
    <source>
        <dbReference type="ARBA" id="ARBA00004651"/>
    </source>
</evidence>
<dbReference type="OrthoDB" id="9780487at2"/>
<dbReference type="GO" id="GO:0004721">
    <property type="term" value="F:phosphoprotein phosphatase activity"/>
    <property type="evidence" value="ECO:0007669"/>
    <property type="project" value="TreeGrafter"/>
</dbReference>
<dbReference type="PANTHER" id="PTHR45453">
    <property type="entry name" value="PHOSPHATE REGULON SENSOR PROTEIN PHOR"/>
    <property type="match status" value="1"/>
</dbReference>
<dbReference type="SMART" id="SM00387">
    <property type="entry name" value="HATPase_c"/>
    <property type="match status" value="1"/>
</dbReference>
<evidence type="ECO:0000256" key="10">
    <source>
        <dbReference type="ARBA" id="ARBA00022989"/>
    </source>
</evidence>
<dbReference type="InterPro" id="IPR005467">
    <property type="entry name" value="His_kinase_dom"/>
</dbReference>
<comment type="subcellular location">
    <subcellularLocation>
        <location evidence="2">Cell membrane</location>
        <topology evidence="2">Multi-pass membrane protein</topology>
    </subcellularLocation>
</comment>
<dbReference type="Pfam" id="PF02518">
    <property type="entry name" value="HATPase_c"/>
    <property type="match status" value="1"/>
</dbReference>
<evidence type="ECO:0000256" key="12">
    <source>
        <dbReference type="ARBA" id="ARBA00023136"/>
    </source>
</evidence>
<evidence type="ECO:0000256" key="11">
    <source>
        <dbReference type="ARBA" id="ARBA00023012"/>
    </source>
</evidence>
<keyword evidence="7" id="KW-0547">Nucleotide-binding</keyword>
<dbReference type="InterPro" id="IPR036890">
    <property type="entry name" value="HATPase_C_sf"/>
</dbReference>